<sequence>MATIPLGDARNRLSEVVVQVQTTHERVVITRHGRPAAVLVAPDDLTALEETLDLLSTLGEAEAVREGVADAASGRFADADEIRRRYQR</sequence>
<comment type="similarity">
    <text evidence="1 2">Belongs to the phD/YefM antitoxin family.</text>
</comment>
<evidence type="ECO:0000313" key="4">
    <source>
        <dbReference type="Proteomes" id="UP001597018"/>
    </source>
</evidence>
<dbReference type="EMBL" id="JBHTIW010000001">
    <property type="protein sequence ID" value="MFD0918652.1"/>
    <property type="molecule type" value="Genomic_DNA"/>
</dbReference>
<proteinExistence type="inferred from homology"/>
<dbReference type="Gene3D" id="1.10.1220.170">
    <property type="match status" value="1"/>
</dbReference>
<dbReference type="PANTHER" id="PTHR33713">
    <property type="entry name" value="ANTITOXIN YAFN-RELATED"/>
    <property type="match status" value="1"/>
</dbReference>
<dbReference type="RefSeq" id="WP_345600927.1">
    <property type="nucleotide sequence ID" value="NZ_BAABLT010000022.1"/>
</dbReference>
<dbReference type="InterPro" id="IPR036165">
    <property type="entry name" value="YefM-like_sf"/>
</dbReference>
<comment type="caution">
    <text evidence="3">The sequence shown here is derived from an EMBL/GenBank/DDBJ whole genome shotgun (WGS) entry which is preliminary data.</text>
</comment>
<dbReference type="InterPro" id="IPR051405">
    <property type="entry name" value="phD/YefM_antitoxin"/>
</dbReference>
<dbReference type="Gene3D" id="3.40.1620.10">
    <property type="entry name" value="YefM-like domain"/>
    <property type="match status" value="1"/>
</dbReference>
<dbReference type="NCBIfam" id="TIGR01552">
    <property type="entry name" value="phd_fam"/>
    <property type="match status" value="1"/>
</dbReference>
<organism evidence="3 4">
    <name type="scientific">Saccharopolyspora rosea</name>
    <dbReference type="NCBI Taxonomy" id="524884"/>
    <lineage>
        <taxon>Bacteria</taxon>
        <taxon>Bacillati</taxon>
        <taxon>Actinomycetota</taxon>
        <taxon>Actinomycetes</taxon>
        <taxon>Pseudonocardiales</taxon>
        <taxon>Pseudonocardiaceae</taxon>
        <taxon>Saccharopolyspora</taxon>
    </lineage>
</organism>
<accession>A0ABW3FM00</accession>
<reference evidence="4" key="1">
    <citation type="journal article" date="2019" name="Int. J. Syst. Evol. Microbiol.">
        <title>The Global Catalogue of Microorganisms (GCM) 10K type strain sequencing project: providing services to taxonomists for standard genome sequencing and annotation.</title>
        <authorList>
            <consortium name="The Broad Institute Genomics Platform"/>
            <consortium name="The Broad Institute Genome Sequencing Center for Infectious Disease"/>
            <person name="Wu L."/>
            <person name="Ma J."/>
        </authorList>
    </citation>
    <scope>NUCLEOTIDE SEQUENCE [LARGE SCALE GENOMIC DNA]</scope>
    <source>
        <strain evidence="4">CCUG 56401</strain>
    </source>
</reference>
<dbReference type="InterPro" id="IPR006442">
    <property type="entry name" value="Antitoxin_Phd/YefM"/>
</dbReference>
<comment type="function">
    <text evidence="2">Antitoxin component of a type II toxin-antitoxin (TA) system.</text>
</comment>
<dbReference type="Pfam" id="PF02604">
    <property type="entry name" value="PhdYeFM_antitox"/>
    <property type="match status" value="1"/>
</dbReference>
<gene>
    <name evidence="3" type="ORF">ACFQ16_02745</name>
</gene>
<dbReference type="PANTHER" id="PTHR33713:SF10">
    <property type="entry name" value="ANTITOXIN YAFN"/>
    <property type="match status" value="1"/>
</dbReference>
<evidence type="ECO:0000313" key="3">
    <source>
        <dbReference type="EMBL" id="MFD0918652.1"/>
    </source>
</evidence>
<evidence type="ECO:0000256" key="1">
    <source>
        <dbReference type="ARBA" id="ARBA00009981"/>
    </source>
</evidence>
<dbReference type="SUPFAM" id="SSF143120">
    <property type="entry name" value="YefM-like"/>
    <property type="match status" value="1"/>
</dbReference>
<name>A0ABW3FM00_9PSEU</name>
<protein>
    <recommendedName>
        <fullName evidence="2">Antitoxin</fullName>
    </recommendedName>
</protein>
<dbReference type="Proteomes" id="UP001597018">
    <property type="component" value="Unassembled WGS sequence"/>
</dbReference>
<evidence type="ECO:0000256" key="2">
    <source>
        <dbReference type="RuleBase" id="RU362080"/>
    </source>
</evidence>
<keyword evidence="4" id="KW-1185">Reference proteome</keyword>